<dbReference type="Gene3D" id="1.20.80.10">
    <property type="match status" value="1"/>
</dbReference>
<evidence type="ECO:0000256" key="1">
    <source>
        <dbReference type="ARBA" id="ARBA00023121"/>
    </source>
</evidence>
<evidence type="ECO:0000313" key="4">
    <source>
        <dbReference type="Proteomes" id="UP000094329"/>
    </source>
</evidence>
<dbReference type="SUPFAM" id="SSF47027">
    <property type="entry name" value="Acyl-CoA binding protein"/>
    <property type="match status" value="1"/>
</dbReference>
<dbReference type="PANTHER" id="PTHR23310:SF62">
    <property type="entry name" value="ACYL-COA BINDING PROTEIN 1, ISOFORM A"/>
    <property type="match status" value="1"/>
</dbReference>
<dbReference type="Pfam" id="PF00887">
    <property type="entry name" value="ACBP"/>
    <property type="match status" value="1"/>
</dbReference>
<evidence type="ECO:0000313" key="3">
    <source>
        <dbReference type="EMBL" id="ODN43920.1"/>
    </source>
</evidence>
<accession>A0ABX3A5V6</accession>
<reference evidence="3 4" key="1">
    <citation type="submission" date="2016-08" db="EMBL/GenBank/DDBJ databases">
        <title>Draft genome sequence of Candidatus Piscirickettsia litoralis, from seawater.</title>
        <authorList>
            <person name="Wan X."/>
            <person name="Lee A.J."/>
            <person name="Hou S."/>
            <person name="Donachie S.P."/>
        </authorList>
    </citation>
    <scope>NUCLEOTIDE SEQUENCE [LARGE SCALE GENOMIC DNA]</scope>
    <source>
        <strain evidence="3 4">Y2</strain>
    </source>
</reference>
<feature type="domain" description="ACB" evidence="2">
    <location>
        <begin position="4"/>
        <end position="85"/>
    </location>
</feature>
<dbReference type="EMBL" id="MDTU01000001">
    <property type="protein sequence ID" value="ODN43920.1"/>
    <property type="molecule type" value="Genomic_DNA"/>
</dbReference>
<proteinExistence type="predicted"/>
<dbReference type="PANTHER" id="PTHR23310">
    <property type="entry name" value="ACYL-COA-BINDING PROTEIN, ACBP"/>
    <property type="match status" value="1"/>
</dbReference>
<dbReference type="RefSeq" id="WP_069313716.1">
    <property type="nucleotide sequence ID" value="NZ_MDTU01000001.1"/>
</dbReference>
<dbReference type="InterPro" id="IPR014352">
    <property type="entry name" value="FERM/acyl-CoA-bd_prot_sf"/>
</dbReference>
<gene>
    <name evidence="3" type="ORF">BGC07_14790</name>
</gene>
<organism evidence="3 4">
    <name type="scientific">Piscirickettsia litoralis</name>
    <dbReference type="NCBI Taxonomy" id="1891921"/>
    <lineage>
        <taxon>Bacteria</taxon>
        <taxon>Pseudomonadati</taxon>
        <taxon>Pseudomonadota</taxon>
        <taxon>Gammaproteobacteria</taxon>
        <taxon>Thiotrichales</taxon>
        <taxon>Piscirickettsiaceae</taxon>
        <taxon>Piscirickettsia</taxon>
    </lineage>
</organism>
<dbReference type="InterPro" id="IPR035984">
    <property type="entry name" value="Acyl-CoA-binding_sf"/>
</dbReference>
<dbReference type="PRINTS" id="PR00689">
    <property type="entry name" value="ACOABINDINGP"/>
</dbReference>
<comment type="caution">
    <text evidence="3">The sequence shown here is derived from an EMBL/GenBank/DDBJ whole genome shotgun (WGS) entry which is preliminary data.</text>
</comment>
<name>A0ABX3A5V6_9GAMM</name>
<dbReference type="Proteomes" id="UP000094329">
    <property type="component" value="Unassembled WGS sequence"/>
</dbReference>
<sequence length="85" mass="9541">METLEQQFNKAVEDVQSGAATIKPTNANKLALYALFKQVEQGDVIGEKPGMTDFVARAKYSAWEKLKGVGREDAMKRYIEKSRES</sequence>
<evidence type="ECO:0000259" key="2">
    <source>
        <dbReference type="PROSITE" id="PS51228"/>
    </source>
</evidence>
<keyword evidence="4" id="KW-1185">Reference proteome</keyword>
<keyword evidence="1" id="KW-0446">Lipid-binding</keyword>
<dbReference type="PROSITE" id="PS51228">
    <property type="entry name" value="ACB_2"/>
    <property type="match status" value="1"/>
</dbReference>
<protein>
    <submittedName>
        <fullName evidence="3">Acyl-CoA-binding protein</fullName>
    </submittedName>
</protein>
<dbReference type="InterPro" id="IPR000582">
    <property type="entry name" value="Acyl-CoA-binding_protein"/>
</dbReference>